<organism evidence="1 2">
    <name type="scientific">Zasmidium cellare</name>
    <name type="common">Wine cellar mold</name>
    <name type="synonym">Racodium cellare</name>
    <dbReference type="NCBI Taxonomy" id="395010"/>
    <lineage>
        <taxon>Eukaryota</taxon>
        <taxon>Fungi</taxon>
        <taxon>Dikarya</taxon>
        <taxon>Ascomycota</taxon>
        <taxon>Pezizomycotina</taxon>
        <taxon>Dothideomycetes</taxon>
        <taxon>Dothideomycetidae</taxon>
        <taxon>Mycosphaerellales</taxon>
        <taxon>Mycosphaerellaceae</taxon>
        <taxon>Zasmidium</taxon>
    </lineage>
</organism>
<dbReference type="EMBL" id="JAXOVC010000011">
    <property type="protein sequence ID" value="KAK4495797.1"/>
    <property type="molecule type" value="Genomic_DNA"/>
</dbReference>
<proteinExistence type="predicted"/>
<evidence type="ECO:0008006" key="3">
    <source>
        <dbReference type="Google" id="ProtNLM"/>
    </source>
</evidence>
<reference evidence="1 2" key="1">
    <citation type="journal article" date="2023" name="G3 (Bethesda)">
        <title>A chromosome-level genome assembly of Zasmidium syzygii isolated from banana leaves.</title>
        <authorList>
            <person name="van Westerhoven A.C."/>
            <person name="Mehrabi R."/>
            <person name="Talebi R."/>
            <person name="Steentjes M.B.F."/>
            <person name="Corcolon B."/>
            <person name="Chong P.A."/>
            <person name="Kema G.H.J."/>
            <person name="Seidl M.F."/>
        </authorList>
    </citation>
    <scope>NUCLEOTIDE SEQUENCE [LARGE SCALE GENOMIC DNA]</scope>
    <source>
        <strain evidence="1 2">P124</strain>
    </source>
</reference>
<protein>
    <recommendedName>
        <fullName evidence="3">F-box domain-containing protein</fullName>
    </recommendedName>
</protein>
<comment type="caution">
    <text evidence="1">The sequence shown here is derived from an EMBL/GenBank/DDBJ whole genome shotgun (WGS) entry which is preliminary data.</text>
</comment>
<sequence length="504" mass="57263">MAADLPFDVVSLIASYMAHAERTQDHYVVREFPSLRNFALVNRVWQRAFETEIYADLTIISPSASGGIAVGREVPRRKHGLTLERLAVLIFGPQERHYARRSALRRILYRVAVPHWLASHQRERRRDYDYGNVYRRGNDEAFEKGIRAFFVFLGTWSEQPHPLTLRVALQAENVYTSDQGVEPGTFLIENDTLPLAPYVADVSQDCVFPSVSCILALEFPEIETPAAMGPENGISLRAALVISEACNANTLHEVHLNGGYQIPATETRQILEKRQSLADSLARLPESVHELYLTWHTPDLSLEGNGLDSPPTISNQADALSAALHRSSLQLRELRIEGLAISPELFWPTEVKDQSIPLWPHLENIKIEWTPFTLPSNESLCYPYNPDSDKSLGNDVWRPEYFPNQYPDFALVNSYFDHLFESIGRAARRMPMLKSLLVSFNNEHEVKITLQSGQRVLGFNSWYGYAPSASVLKAWQASKDEVTLNGDWLEVQYTRWPPAFRQSQ</sequence>
<gene>
    <name evidence="1" type="ORF">PRZ48_013065</name>
</gene>
<accession>A0ABR0E2Z8</accession>
<name>A0ABR0E2Z8_ZASCE</name>
<dbReference type="Proteomes" id="UP001305779">
    <property type="component" value="Unassembled WGS sequence"/>
</dbReference>
<keyword evidence="2" id="KW-1185">Reference proteome</keyword>
<evidence type="ECO:0000313" key="2">
    <source>
        <dbReference type="Proteomes" id="UP001305779"/>
    </source>
</evidence>
<evidence type="ECO:0000313" key="1">
    <source>
        <dbReference type="EMBL" id="KAK4495797.1"/>
    </source>
</evidence>